<organism evidence="1 2">
    <name type="scientific">Aciduricibacillus chroicocephali</name>
    <dbReference type="NCBI Taxonomy" id="3054939"/>
    <lineage>
        <taxon>Bacteria</taxon>
        <taxon>Bacillati</taxon>
        <taxon>Bacillota</taxon>
        <taxon>Bacilli</taxon>
        <taxon>Bacillales</taxon>
        <taxon>Bacillaceae</taxon>
        <taxon>Aciduricibacillus</taxon>
    </lineage>
</organism>
<dbReference type="Proteomes" id="UP001180087">
    <property type="component" value="Chromosome"/>
</dbReference>
<evidence type="ECO:0008006" key="3">
    <source>
        <dbReference type="Google" id="ProtNLM"/>
    </source>
</evidence>
<dbReference type="EMBL" id="CP129113">
    <property type="protein sequence ID" value="WLV23786.1"/>
    <property type="molecule type" value="Genomic_DNA"/>
</dbReference>
<gene>
    <name evidence="1" type="ORF">QR721_09040</name>
</gene>
<evidence type="ECO:0000313" key="2">
    <source>
        <dbReference type="Proteomes" id="UP001180087"/>
    </source>
</evidence>
<dbReference type="RefSeq" id="WP_348026150.1">
    <property type="nucleotide sequence ID" value="NZ_CP129113.1"/>
</dbReference>
<name>A0ABY9KSP2_9BACI</name>
<keyword evidence="2" id="KW-1185">Reference proteome</keyword>
<accession>A0ABY9KSP2</accession>
<reference evidence="1" key="1">
    <citation type="submission" date="2023-06" db="EMBL/GenBank/DDBJ databases">
        <title>A Treasure from Seagulls: Isolation and Description of Aciduricobacillus qingdaonensis gen. nov., sp. nov., a Rare Obligately Uric Acid-utilizing Member in the Family Bacillaceae.</title>
        <authorList>
            <person name="Liu W."/>
            <person name="Wang B."/>
        </authorList>
    </citation>
    <scope>NUCLEOTIDE SEQUENCE</scope>
    <source>
        <strain evidence="1">44XB</strain>
    </source>
</reference>
<sequence length="50" mass="5807">MDKKEKFKIPDDGVASVKNQHIKDVQRGVIEDKDHLSNNIAVNKYNNQKR</sequence>
<protein>
    <recommendedName>
        <fullName evidence="3">Glycogen biosynthesis protein GlgD</fullName>
    </recommendedName>
</protein>
<evidence type="ECO:0000313" key="1">
    <source>
        <dbReference type="EMBL" id="WLV23786.1"/>
    </source>
</evidence>
<proteinExistence type="predicted"/>